<dbReference type="EMBL" id="JAUSVL010000001">
    <property type="protein sequence ID" value="MDQ0291193.1"/>
    <property type="molecule type" value="Genomic_DNA"/>
</dbReference>
<dbReference type="RefSeq" id="WP_307263626.1">
    <property type="nucleotide sequence ID" value="NZ_JAUSVL010000001.1"/>
</dbReference>
<dbReference type="Gene3D" id="3.30.450.40">
    <property type="match status" value="1"/>
</dbReference>
<dbReference type="GO" id="GO:0045892">
    <property type="term" value="P:negative regulation of DNA-templated transcription"/>
    <property type="evidence" value="ECO:0007669"/>
    <property type="project" value="TreeGrafter"/>
</dbReference>
<dbReference type="AlphaFoldDB" id="A0AAE4AQK2"/>
<dbReference type="SUPFAM" id="SSF46785">
    <property type="entry name" value="Winged helix' DNA-binding domain"/>
    <property type="match status" value="1"/>
</dbReference>
<dbReference type="PANTHER" id="PTHR30136:SF39">
    <property type="entry name" value="TRANSCRIPTIONAL REGULATORY PROTEIN"/>
    <property type="match status" value="1"/>
</dbReference>
<comment type="caution">
    <text evidence="6">The sequence shown here is derived from an EMBL/GenBank/DDBJ whole genome shotgun (WGS) entry which is preliminary data.</text>
</comment>
<evidence type="ECO:0000259" key="4">
    <source>
        <dbReference type="PROSITE" id="PS51077"/>
    </source>
</evidence>
<dbReference type="InterPro" id="IPR005471">
    <property type="entry name" value="Tscrpt_reg_IclR_N"/>
</dbReference>
<keyword evidence="7" id="KW-1185">Reference proteome</keyword>
<dbReference type="InterPro" id="IPR036388">
    <property type="entry name" value="WH-like_DNA-bd_sf"/>
</dbReference>
<keyword evidence="1" id="KW-0805">Transcription regulation</keyword>
<organism evidence="6 7">
    <name type="scientific">Oligosphaera ethanolica</name>
    <dbReference type="NCBI Taxonomy" id="760260"/>
    <lineage>
        <taxon>Bacteria</taxon>
        <taxon>Pseudomonadati</taxon>
        <taxon>Lentisphaerota</taxon>
        <taxon>Oligosphaeria</taxon>
        <taxon>Oligosphaerales</taxon>
        <taxon>Oligosphaeraceae</taxon>
        <taxon>Oligosphaera</taxon>
    </lineage>
</organism>
<protein>
    <submittedName>
        <fullName evidence="6">DNA-binding IclR family transcriptional regulator</fullName>
    </submittedName>
</protein>
<evidence type="ECO:0000313" key="6">
    <source>
        <dbReference type="EMBL" id="MDQ0291193.1"/>
    </source>
</evidence>
<evidence type="ECO:0000313" key="7">
    <source>
        <dbReference type="Proteomes" id="UP001238163"/>
    </source>
</evidence>
<feature type="domain" description="IclR-ED" evidence="5">
    <location>
        <begin position="67"/>
        <end position="247"/>
    </location>
</feature>
<dbReference type="InterPro" id="IPR029016">
    <property type="entry name" value="GAF-like_dom_sf"/>
</dbReference>
<dbReference type="Pfam" id="PF09339">
    <property type="entry name" value="HTH_IclR"/>
    <property type="match status" value="1"/>
</dbReference>
<name>A0AAE4AQK2_9BACT</name>
<proteinExistence type="predicted"/>
<reference evidence="6" key="1">
    <citation type="submission" date="2023-07" db="EMBL/GenBank/DDBJ databases">
        <title>Genomic Encyclopedia of Type Strains, Phase IV (KMG-IV): sequencing the most valuable type-strain genomes for metagenomic binning, comparative biology and taxonomic classification.</title>
        <authorList>
            <person name="Goeker M."/>
        </authorList>
    </citation>
    <scope>NUCLEOTIDE SEQUENCE</scope>
    <source>
        <strain evidence="6">DSM 24202</strain>
    </source>
</reference>
<feature type="domain" description="HTH iclR-type" evidence="4">
    <location>
        <begin position="5"/>
        <end position="66"/>
    </location>
</feature>
<dbReference type="Gene3D" id="1.10.10.10">
    <property type="entry name" value="Winged helix-like DNA-binding domain superfamily/Winged helix DNA-binding domain"/>
    <property type="match status" value="1"/>
</dbReference>
<keyword evidence="3" id="KW-0804">Transcription</keyword>
<dbReference type="InterPro" id="IPR036390">
    <property type="entry name" value="WH_DNA-bd_sf"/>
</dbReference>
<dbReference type="InterPro" id="IPR050707">
    <property type="entry name" value="HTH_MetabolicPath_Reg"/>
</dbReference>
<evidence type="ECO:0000256" key="1">
    <source>
        <dbReference type="ARBA" id="ARBA00023015"/>
    </source>
</evidence>
<gene>
    <name evidence="6" type="ORF">J3R75_003300</name>
</gene>
<dbReference type="Proteomes" id="UP001238163">
    <property type="component" value="Unassembled WGS sequence"/>
</dbReference>
<dbReference type="PANTHER" id="PTHR30136">
    <property type="entry name" value="HELIX-TURN-HELIX TRANSCRIPTIONAL REGULATOR, ICLR FAMILY"/>
    <property type="match status" value="1"/>
</dbReference>
<evidence type="ECO:0000256" key="3">
    <source>
        <dbReference type="ARBA" id="ARBA00023163"/>
    </source>
</evidence>
<dbReference type="PROSITE" id="PS51078">
    <property type="entry name" value="ICLR_ED"/>
    <property type="match status" value="1"/>
</dbReference>
<dbReference type="GO" id="GO:0003700">
    <property type="term" value="F:DNA-binding transcription factor activity"/>
    <property type="evidence" value="ECO:0007669"/>
    <property type="project" value="TreeGrafter"/>
</dbReference>
<dbReference type="SMART" id="SM00346">
    <property type="entry name" value="HTH_ICLR"/>
    <property type="match status" value="1"/>
</dbReference>
<sequence>MKNTIPAVEKAMATLVLLASARNGASQAALQQGTATTASTAYRILQTFLKHDWVRKRQDGHYELSHGLLPLLLAFRQRLEHFDHAQGILDRLASENDIACKLSIRQDNEQLTLLRAEPDAPIALTGRSGSRFPLIEGTVGAALLSREDDERIAELIHDCPTAIAEKEQPELVFNAVRDIRRRGYAVNIRKNRWNIAAMSAPVSNADGAVIAALTIIGLEADFQGKKRQALARCLLHAAAECRDSVALT</sequence>
<dbReference type="InterPro" id="IPR014757">
    <property type="entry name" value="Tscrpt_reg_IclR_C"/>
</dbReference>
<dbReference type="Pfam" id="PF01614">
    <property type="entry name" value="IclR_C"/>
    <property type="match status" value="1"/>
</dbReference>
<dbReference type="PROSITE" id="PS51077">
    <property type="entry name" value="HTH_ICLR"/>
    <property type="match status" value="1"/>
</dbReference>
<evidence type="ECO:0000259" key="5">
    <source>
        <dbReference type="PROSITE" id="PS51078"/>
    </source>
</evidence>
<dbReference type="SUPFAM" id="SSF55781">
    <property type="entry name" value="GAF domain-like"/>
    <property type="match status" value="1"/>
</dbReference>
<keyword evidence="2 6" id="KW-0238">DNA-binding</keyword>
<evidence type="ECO:0000256" key="2">
    <source>
        <dbReference type="ARBA" id="ARBA00023125"/>
    </source>
</evidence>
<dbReference type="GO" id="GO:0003677">
    <property type="term" value="F:DNA binding"/>
    <property type="evidence" value="ECO:0007669"/>
    <property type="project" value="UniProtKB-KW"/>
</dbReference>
<accession>A0AAE4AQK2</accession>